<dbReference type="InterPro" id="IPR032287">
    <property type="entry name" value="DUF4838"/>
</dbReference>
<feature type="signal peptide" evidence="1">
    <location>
        <begin position="1"/>
        <end position="23"/>
    </location>
</feature>
<gene>
    <name evidence="2" type="ORF">DIT68_09180</name>
</gene>
<proteinExistence type="predicted"/>
<dbReference type="EMBL" id="QFRJ01000006">
    <property type="protein sequence ID" value="PWH85420.1"/>
    <property type="molecule type" value="Genomic_DNA"/>
</dbReference>
<comment type="caution">
    <text evidence="2">The sequence shown here is derived from an EMBL/GenBank/DDBJ whole genome shotgun (WGS) entry which is preliminary data.</text>
</comment>
<evidence type="ECO:0000313" key="3">
    <source>
        <dbReference type="Proteomes" id="UP000245370"/>
    </source>
</evidence>
<evidence type="ECO:0008006" key="4">
    <source>
        <dbReference type="Google" id="ProtNLM"/>
    </source>
</evidence>
<reference evidence="2 3" key="2">
    <citation type="submission" date="2018-05" db="EMBL/GenBank/DDBJ databases">
        <authorList>
            <person name="Lanie J.A."/>
            <person name="Ng W.-L."/>
            <person name="Kazmierczak K.M."/>
            <person name="Andrzejewski T.M."/>
            <person name="Davidsen T.M."/>
            <person name="Wayne K.J."/>
            <person name="Tettelin H."/>
            <person name="Glass J.I."/>
            <person name="Rusch D."/>
            <person name="Podicherti R."/>
            <person name="Tsui H.-C.T."/>
            <person name="Winkler M.E."/>
        </authorList>
    </citation>
    <scope>NUCLEOTIDE SEQUENCE [LARGE SCALE GENOMIC DNA]</scope>
    <source>
        <strain evidence="2 3">C305</strain>
    </source>
</reference>
<dbReference type="Proteomes" id="UP000245370">
    <property type="component" value="Unassembled WGS sequence"/>
</dbReference>
<dbReference type="PANTHER" id="PTHR47406:SF2">
    <property type="entry name" value="ALPHA GLUCURONIDASE N-TERMINAL DOMAIN-CONTAINING PROTEIN"/>
    <property type="match status" value="1"/>
</dbReference>
<organism evidence="2 3">
    <name type="scientific">Brumimicrobium oceani</name>
    <dbReference type="NCBI Taxonomy" id="2100725"/>
    <lineage>
        <taxon>Bacteria</taxon>
        <taxon>Pseudomonadati</taxon>
        <taxon>Bacteroidota</taxon>
        <taxon>Flavobacteriia</taxon>
        <taxon>Flavobacteriales</taxon>
        <taxon>Crocinitomicaceae</taxon>
        <taxon>Brumimicrobium</taxon>
    </lineage>
</organism>
<dbReference type="Pfam" id="PF16126">
    <property type="entry name" value="DUF4838"/>
    <property type="match status" value="1"/>
</dbReference>
<name>A0A2U2XCE6_9FLAO</name>
<protein>
    <recommendedName>
        <fullName evidence="4">DUF4838 domain-containing protein</fullName>
    </recommendedName>
</protein>
<sequence>MLLFNKHIILFLILMTSTFSCSAKNNLGLKAEKYVIYASANQDSKYLAQIALDQLQKHTNQKDIISLINDNEIKNNKQKYIQFLVEQSAKDDYCIVHDSDKLIITVRKKADGIWMIHQLIEEIGKTDNRFSTIDLPPSTIKFITQCENFDFDYRDPHYSNNLIPGNALILGNNNVDLDWGIWGHNIKKVIGEINDSTIFALIDEKRVKEQFSFSSPVLLEHLTQYILNYFGNGDEKAYHFMIMPRDNNLVCLCEECKKLGNTKNNATPAVTYFIQKMAARFPKHQFFTSSYNSTKAIPKDTLRENTGAFLSTILLKKGVELNLKQAKTAKFVEELKAWRDITPNIYVWDYSANFDDYLTPIPVLYSLQKQLQFYKSQEVKGVFLNASGYDYSTFGDLKSFVSGALLKNTNADIDQLCTSFFQKYYPKNHQLLSNYYLSLEKSFALKNQSYNLYGGFDEITNTYLDTEAFLEFYNALEKVLRQTTGAEKERLLMLYTALSYTKLQIAYHQVTGKNGCMTIDEFELKLNPAINQTIEILNNSSRYSDLNKYKEAHGEIQQYIDFWKNEIINQKLENEIIQEKITILSAPDSEFENSKKLNNGLPGYSKDYHQGWYISSKDLKIEFPTNKISGTKKMKFRFLNNERHGFYPPEKIEIWSKDILLKTINNFDSSSALESVEFNLTLDLTNTDKVKVLFFRKSLSNSKIAIDEVRVLN</sequence>
<dbReference type="PANTHER" id="PTHR47406">
    <property type="entry name" value="COAGULATION FACTOR 5/8 TYPE, C-TERMINAL"/>
    <property type="match status" value="1"/>
</dbReference>
<accession>A0A2U2XCE6</accession>
<evidence type="ECO:0000256" key="1">
    <source>
        <dbReference type="SAM" id="SignalP"/>
    </source>
</evidence>
<reference evidence="2 3" key="1">
    <citation type="submission" date="2018-05" db="EMBL/GenBank/DDBJ databases">
        <title>Brumimicrobium oceani sp. nov., isolated from coastal sediment.</title>
        <authorList>
            <person name="Kou Y."/>
        </authorList>
    </citation>
    <scope>NUCLEOTIDE SEQUENCE [LARGE SCALE GENOMIC DNA]</scope>
    <source>
        <strain evidence="2 3">C305</strain>
    </source>
</reference>
<keyword evidence="1" id="KW-0732">Signal</keyword>
<keyword evidence="3" id="KW-1185">Reference proteome</keyword>
<dbReference type="AlphaFoldDB" id="A0A2U2XCE6"/>
<dbReference type="PROSITE" id="PS51257">
    <property type="entry name" value="PROKAR_LIPOPROTEIN"/>
    <property type="match status" value="1"/>
</dbReference>
<evidence type="ECO:0000313" key="2">
    <source>
        <dbReference type="EMBL" id="PWH85420.1"/>
    </source>
</evidence>
<feature type="chain" id="PRO_5015693558" description="DUF4838 domain-containing protein" evidence="1">
    <location>
        <begin position="24"/>
        <end position="713"/>
    </location>
</feature>